<feature type="region of interest" description="Disordered" evidence="1">
    <location>
        <begin position="200"/>
        <end position="219"/>
    </location>
</feature>
<evidence type="ECO:0000313" key="3">
    <source>
        <dbReference type="Proteomes" id="UP000242519"/>
    </source>
</evidence>
<feature type="compositionally biased region" description="Acidic residues" evidence="1">
    <location>
        <begin position="201"/>
        <end position="217"/>
    </location>
</feature>
<keyword evidence="3" id="KW-1185">Reference proteome</keyword>
<evidence type="ECO:0000256" key="1">
    <source>
        <dbReference type="SAM" id="MobiDB-lite"/>
    </source>
</evidence>
<protein>
    <submittedName>
        <fullName evidence="2">Uncharacterized protein</fullName>
    </submittedName>
</protein>
<reference evidence="2 3" key="1">
    <citation type="submission" date="2017-04" db="EMBL/GenBank/DDBJ databases">
        <title>Draft genome sequence of Marssonina coronaria NL1: causal agent of apple blotch.</title>
        <authorList>
            <person name="Cheng Q."/>
        </authorList>
    </citation>
    <scope>NUCLEOTIDE SEQUENCE [LARGE SCALE GENOMIC DNA]</scope>
    <source>
        <strain evidence="2 3">NL1</strain>
    </source>
</reference>
<dbReference type="EMBL" id="MZNU01000172">
    <property type="protein sequence ID" value="OWP03726.1"/>
    <property type="molecule type" value="Genomic_DNA"/>
</dbReference>
<sequence length="240" mass="27485">MNTEIETKLDLSNYWEWEPTIVQSLAGNSCLAWAFGPVPQRPADAKANMKWEKKNKEAIITIVQSLTPMISRKYQNEIIAHDANALWNAIKNGESKVVNNSLAHFKLLKEFYEAKYNPYAESLNEYVLRLSNIQTRLQGYYDPPNDSQLKERMIRGLPTAGMWITIQLVLRGTDKSLQETIIDIQAYEETYKNELKGEAVAEAEEADTEAEEIEEEEEYKKEENAIIVAKLAIGKQSHRS</sequence>
<dbReference type="Proteomes" id="UP000242519">
    <property type="component" value="Unassembled WGS sequence"/>
</dbReference>
<dbReference type="InParanoid" id="A0A218Z951"/>
<dbReference type="Pfam" id="PF14223">
    <property type="entry name" value="Retrotran_gag_2"/>
    <property type="match status" value="1"/>
</dbReference>
<organism evidence="2 3">
    <name type="scientific">Diplocarpon coronariae</name>
    <dbReference type="NCBI Taxonomy" id="2795749"/>
    <lineage>
        <taxon>Eukaryota</taxon>
        <taxon>Fungi</taxon>
        <taxon>Dikarya</taxon>
        <taxon>Ascomycota</taxon>
        <taxon>Pezizomycotina</taxon>
        <taxon>Leotiomycetes</taxon>
        <taxon>Helotiales</taxon>
        <taxon>Drepanopezizaceae</taxon>
        <taxon>Diplocarpon</taxon>
    </lineage>
</organism>
<accession>A0A218Z951</accession>
<evidence type="ECO:0000313" key="2">
    <source>
        <dbReference type="EMBL" id="OWP03726.1"/>
    </source>
</evidence>
<name>A0A218Z951_9HELO</name>
<dbReference type="AlphaFoldDB" id="A0A218Z951"/>
<proteinExistence type="predicted"/>
<comment type="caution">
    <text evidence="2">The sequence shown here is derived from an EMBL/GenBank/DDBJ whole genome shotgun (WGS) entry which is preliminary data.</text>
</comment>
<gene>
    <name evidence="2" type="ORF">B2J93_6069</name>
</gene>